<dbReference type="GO" id="GO:0015450">
    <property type="term" value="F:protein-transporting ATPase activity"/>
    <property type="evidence" value="ECO:0007669"/>
    <property type="project" value="InterPro"/>
</dbReference>
<dbReference type="NCBIfam" id="NF009585">
    <property type="entry name" value="PRK13024.1-5"/>
    <property type="match status" value="1"/>
</dbReference>
<dbReference type="GO" id="GO:0005886">
    <property type="term" value="C:plasma membrane"/>
    <property type="evidence" value="ECO:0007669"/>
    <property type="project" value="UniProtKB-SubCell"/>
</dbReference>
<dbReference type="Gene3D" id="3.30.70.3220">
    <property type="match status" value="1"/>
</dbReference>
<keyword evidence="3 9" id="KW-1003">Cell membrane</keyword>
<keyword evidence="8 9" id="KW-0472">Membrane</keyword>
<evidence type="ECO:0000256" key="8">
    <source>
        <dbReference type="ARBA" id="ARBA00023136"/>
    </source>
</evidence>
<dbReference type="Pfam" id="PF02355">
    <property type="entry name" value="SecD_SecF_C"/>
    <property type="match status" value="2"/>
</dbReference>
<dbReference type="GO" id="GO:0043952">
    <property type="term" value="P:protein transport by the Sec complex"/>
    <property type="evidence" value="ECO:0007669"/>
    <property type="project" value="UniProtKB-UniRule"/>
</dbReference>
<dbReference type="Pfam" id="PF21760">
    <property type="entry name" value="SecD_1st"/>
    <property type="match status" value="1"/>
</dbReference>
<dbReference type="GO" id="GO:0065002">
    <property type="term" value="P:intracellular protein transmembrane transport"/>
    <property type="evidence" value="ECO:0007669"/>
    <property type="project" value="UniProtKB-UniRule"/>
</dbReference>
<evidence type="ECO:0000259" key="12">
    <source>
        <dbReference type="Pfam" id="PF02355"/>
    </source>
</evidence>
<dbReference type="Gene3D" id="3.30.1360.200">
    <property type="match status" value="1"/>
</dbReference>
<dbReference type="PANTHER" id="PTHR30081">
    <property type="entry name" value="PROTEIN-EXPORT MEMBRANE PROTEIN SEC"/>
    <property type="match status" value="1"/>
</dbReference>
<comment type="function">
    <text evidence="9">Part of the Sec protein translocase complex. Interacts with the SecYEG preprotein conducting channel. SecDF uses the proton motive force (PMF) to complete protein translocation after the ATP-dependent function of SecA.</text>
</comment>
<dbReference type="PRINTS" id="PR01755">
    <property type="entry name" value="SECFTRNLCASE"/>
</dbReference>
<evidence type="ECO:0000259" key="13">
    <source>
        <dbReference type="Pfam" id="PF21760"/>
    </source>
</evidence>
<evidence type="ECO:0000256" key="7">
    <source>
        <dbReference type="ARBA" id="ARBA00023010"/>
    </source>
</evidence>
<dbReference type="NCBIfam" id="TIGR01129">
    <property type="entry name" value="secD"/>
    <property type="match status" value="1"/>
</dbReference>
<dbReference type="HAMAP" id="MF_01464_B">
    <property type="entry name" value="SecF_B"/>
    <property type="match status" value="1"/>
</dbReference>
<keyword evidence="5 9" id="KW-0653">Protein transport</keyword>
<feature type="transmembrane region" description="Helical" evidence="9">
    <location>
        <begin position="636"/>
        <end position="657"/>
    </location>
</feature>
<dbReference type="NCBIfam" id="TIGR00966">
    <property type="entry name" value="transloc_SecF"/>
    <property type="match status" value="1"/>
</dbReference>
<dbReference type="Pfam" id="PF22599">
    <property type="entry name" value="SecDF_P1_head"/>
    <property type="match status" value="1"/>
</dbReference>
<feature type="domain" description="Protein translocase subunit SecDF P1" evidence="13">
    <location>
        <begin position="210"/>
        <end position="266"/>
    </location>
</feature>
<feature type="transmembrane region" description="Helical" evidence="9">
    <location>
        <begin position="593"/>
        <end position="615"/>
    </location>
</feature>
<dbReference type="AlphaFoldDB" id="A0A1I7N1Z1"/>
<comment type="subunit">
    <text evidence="9">Forms a complex with SecF. Part of the essential Sec protein translocation apparatus which comprises SecA, SecYEG and auxiliary proteins SecDF. Other proteins may also be involved.</text>
</comment>
<keyword evidence="7 9" id="KW-0811">Translocation</keyword>
<dbReference type="FunFam" id="1.20.1640.10:FF:000004">
    <property type="entry name" value="Protein translocase subunit SecD"/>
    <property type="match status" value="1"/>
</dbReference>
<gene>
    <name evidence="9" type="primary">secD</name>
    <name evidence="10" type="synonym">secF</name>
    <name evidence="15" type="ORF">SAMN05660895_0363</name>
</gene>
<keyword evidence="4 9" id="KW-0812">Transmembrane</keyword>
<dbReference type="OrthoDB" id="9805019at2"/>
<evidence type="ECO:0000256" key="4">
    <source>
        <dbReference type="ARBA" id="ARBA00022692"/>
    </source>
</evidence>
<dbReference type="InterPro" id="IPR054384">
    <property type="entry name" value="SecDF_P1_head"/>
</dbReference>
<keyword evidence="16" id="KW-1185">Reference proteome</keyword>
<evidence type="ECO:0000256" key="5">
    <source>
        <dbReference type="ARBA" id="ARBA00022927"/>
    </source>
</evidence>
<dbReference type="InterPro" id="IPR022646">
    <property type="entry name" value="SecD/SecF_CS"/>
</dbReference>
<organism evidence="15 16">
    <name type="scientific">Thermoflavifilum thermophilum</name>
    <dbReference type="NCBI Taxonomy" id="1393122"/>
    <lineage>
        <taxon>Bacteria</taxon>
        <taxon>Pseudomonadati</taxon>
        <taxon>Bacteroidota</taxon>
        <taxon>Chitinophagia</taxon>
        <taxon>Chitinophagales</taxon>
        <taxon>Chitinophagaceae</taxon>
        <taxon>Thermoflavifilum</taxon>
    </lineage>
</organism>
<dbReference type="Proteomes" id="UP000199537">
    <property type="component" value="Unassembled WGS sequence"/>
</dbReference>
<feature type="transmembrane region" description="Helical" evidence="9">
    <location>
        <begin position="852"/>
        <end position="870"/>
    </location>
</feature>
<dbReference type="InterPro" id="IPR048634">
    <property type="entry name" value="SecD_SecF_C"/>
</dbReference>
<evidence type="ECO:0000256" key="6">
    <source>
        <dbReference type="ARBA" id="ARBA00022989"/>
    </source>
</evidence>
<dbReference type="Gene3D" id="1.20.1640.10">
    <property type="entry name" value="Multidrug efflux transporter AcrB transmembrane domain"/>
    <property type="match status" value="2"/>
</dbReference>
<name>A0A1I7N1Z1_9BACT</name>
<evidence type="ECO:0000256" key="11">
    <source>
        <dbReference type="SAM" id="MobiDB-lite"/>
    </source>
</evidence>
<comment type="subunit">
    <text evidence="10">Forms a complex with SecD. Part of the essential Sec protein translocation apparatus which comprises SecA, SecYEG and auxiliary proteins SecDF. Other proteins may also be involved.</text>
</comment>
<dbReference type="NCBIfam" id="TIGR00916">
    <property type="entry name" value="2A0604s01"/>
    <property type="match status" value="2"/>
</dbReference>
<protein>
    <recommendedName>
        <fullName evidence="9 10">Multifunctional fusion protein</fullName>
    </recommendedName>
    <domain>
        <recommendedName>
            <fullName evidence="9">Protein translocase subunit SecD</fullName>
        </recommendedName>
    </domain>
    <domain>
        <recommendedName>
            <fullName evidence="10">Protein-export membrane protein SecF</fullName>
        </recommendedName>
    </domain>
</protein>
<dbReference type="SUPFAM" id="SSF82866">
    <property type="entry name" value="Multidrug efflux transporter AcrB transmembrane domain"/>
    <property type="match status" value="2"/>
</dbReference>
<evidence type="ECO:0000256" key="9">
    <source>
        <dbReference type="HAMAP-Rule" id="MF_01463"/>
    </source>
</evidence>
<comment type="similarity">
    <text evidence="10">Belongs to the SecD/SecF family. SecF subfamily.</text>
</comment>
<sequence>MQIKGLVKFFTVVLILISLYQLSFTWVVKRYESKIRKEAQAFVNKHYPSPSEKYPQDAALQKAYADTLEQLIEDRMQHIEDSTRDEVIYNTLINKYTYEQAKEQELNLGLDLQGGMNVVLEVSVEDLIRSMANNSKDPAFNRALELASQRRGSSGKDFVTLFYEAWKEVKPANERLAPLFVSAFQNKLNYNSSDDQVINVIRNEANDAIKRTYNVLLQRIDKFGVAQPNINLDLNRGIITVELPGVHNPDRVRKYLQATAKLEFWETYELDQNFYNNVLVPMNNAIAQYLASENTSADTSHSATESKTASANGQSDTSGNSLRSFIHAQAARTQSDTTSNELLAQQKQNPLFAILHQSTGRPVIGTIRLADTPLFNYYLSLDAVKNVLPRDLKFLYGSETGNRNKKSDFINVYAIKTIPGSDQPPLDGSHVVDARADVSPTGGGYEVEMRMDNTGARIWKKLTGDNIGKCIAIVLDDEVVSAPVVQSEISGGVSSITGNFTAQEAQDLANILQTGKLPVPAHIVQEQVVGPTLGKESIQAGIKSFVLSFVIIFVLMLIYFNNGGMVANIALILNLLFTVGVLAALGATLTMPGIAGLVLTIGMAVDTNVIIFERIKEELYQGKGYLQAIADGYRHSYAPVLDAHVTMLLTAIILYYFGLGPVRGFATTQILGILLSLFTGILVSRLVEDFWTNKKRHFEYFTRLSRAIFRKAHFKFIENRKYAYILSGILMILGLTSYFHGFNEGVEFKGGRSYDIQFTQAYTTEEIAKSLQPLLGEFPVVKTLGTHHVMNITTSYLIDQSGAKIDSTVQHTLFVGLQPYLPKGTDFQTFRSKYIIGSQTVLPTISEDLKRGAVKATIFAVIIIFLYILIRFRRWQYSLGTILSLVHDVLVILFVFSYLRKWIPELEINQQFIAAILTVIGYSMNDTIIVFDRVREYFREMKGADKVTVIDKAINDTLTRTIMTSLTVFVTILILFLFGGESIRGFSFAMLVGIITGTYSSIFIASPVLVDFDRKNRLQTRESAGVKAPAYASRKATAK</sequence>
<dbReference type="PANTHER" id="PTHR30081:SF1">
    <property type="entry name" value="PROTEIN TRANSLOCASE SUBUNIT SECD"/>
    <property type="match status" value="1"/>
</dbReference>
<feature type="region of interest" description="Disordered" evidence="11">
    <location>
        <begin position="297"/>
        <end position="320"/>
    </location>
</feature>
<feature type="transmembrane region" description="Helical" evidence="9">
    <location>
        <begin position="877"/>
        <end position="899"/>
    </location>
</feature>
<dbReference type="InterPro" id="IPR022645">
    <property type="entry name" value="SecD/SecF_bac"/>
</dbReference>
<evidence type="ECO:0000313" key="15">
    <source>
        <dbReference type="EMBL" id="SFV28576.1"/>
    </source>
</evidence>
<accession>A0A1I7N1Z1</accession>
<feature type="transmembrane region" description="Helical" evidence="9">
    <location>
        <begin position="911"/>
        <end position="931"/>
    </location>
</feature>
<comment type="caution">
    <text evidence="9">Lacks conserved residue(s) required for the propagation of feature annotation.</text>
</comment>
<feature type="transmembrane region" description="Helical" evidence="9">
    <location>
        <begin position="7"/>
        <end position="28"/>
    </location>
</feature>
<feature type="transmembrane region" description="Helical" evidence="9">
    <location>
        <begin position="962"/>
        <end position="980"/>
    </location>
</feature>
<comment type="similarity">
    <text evidence="9">Belongs to the SecD/SecF family. SecD subfamily.</text>
</comment>
<keyword evidence="6 9" id="KW-1133">Transmembrane helix</keyword>
<proteinExistence type="inferred from homology"/>
<evidence type="ECO:0000313" key="16">
    <source>
        <dbReference type="Proteomes" id="UP000199537"/>
    </source>
</evidence>
<evidence type="ECO:0000256" key="2">
    <source>
        <dbReference type="ARBA" id="ARBA00022448"/>
    </source>
</evidence>
<evidence type="ECO:0000256" key="1">
    <source>
        <dbReference type="ARBA" id="ARBA00004651"/>
    </source>
</evidence>
<dbReference type="InterPro" id="IPR048631">
    <property type="entry name" value="SecD_1st"/>
</dbReference>
<dbReference type="GO" id="GO:0006605">
    <property type="term" value="P:protein targeting"/>
    <property type="evidence" value="ECO:0007669"/>
    <property type="project" value="UniProtKB-UniRule"/>
</dbReference>
<reference evidence="16" key="1">
    <citation type="submission" date="2016-10" db="EMBL/GenBank/DDBJ databases">
        <authorList>
            <person name="Varghese N."/>
            <person name="Submissions S."/>
        </authorList>
    </citation>
    <scope>NUCLEOTIDE SEQUENCE [LARGE SCALE GENOMIC DNA]</scope>
    <source>
        <strain evidence="16">DSM 14807</strain>
    </source>
</reference>
<dbReference type="STRING" id="1393122.SAMN05660895_0363"/>
<dbReference type="RefSeq" id="WP_092456893.1">
    <property type="nucleotide sequence ID" value="NZ_FPCJ01000001.1"/>
</dbReference>
<dbReference type="InterPro" id="IPR022813">
    <property type="entry name" value="SecD/SecF_arch_bac"/>
</dbReference>
<feature type="domain" description="SecDF P1 head subdomain" evidence="14">
    <location>
        <begin position="422"/>
        <end position="519"/>
    </location>
</feature>
<comment type="subcellular location">
    <subcellularLocation>
        <location evidence="1 9">Cell membrane</location>
        <topology evidence="1 9">Multi-pass membrane protein</topology>
    </subcellularLocation>
</comment>
<dbReference type="Pfam" id="PF07549">
    <property type="entry name" value="Sec_GG"/>
    <property type="match status" value="2"/>
</dbReference>
<feature type="transmembrane region" description="Helical" evidence="9">
    <location>
        <begin position="722"/>
        <end position="740"/>
    </location>
</feature>
<feature type="transmembrane region" description="Helical" evidence="9">
    <location>
        <begin position="669"/>
        <end position="687"/>
    </location>
</feature>
<dbReference type="InterPro" id="IPR005791">
    <property type="entry name" value="SecD"/>
</dbReference>
<evidence type="ECO:0000256" key="3">
    <source>
        <dbReference type="ARBA" id="ARBA00022475"/>
    </source>
</evidence>
<keyword evidence="2 9" id="KW-0813">Transport</keyword>
<feature type="domain" description="Protein export membrane protein SecD/SecF C-terminal" evidence="12">
    <location>
        <begin position="831"/>
        <end position="1013"/>
    </location>
</feature>
<dbReference type="EMBL" id="FPCJ01000001">
    <property type="protein sequence ID" value="SFV28576.1"/>
    <property type="molecule type" value="Genomic_DNA"/>
</dbReference>
<feature type="transmembrane region" description="Helical" evidence="9">
    <location>
        <begin position="567"/>
        <end position="587"/>
    </location>
</feature>
<evidence type="ECO:0000259" key="14">
    <source>
        <dbReference type="Pfam" id="PF22599"/>
    </source>
</evidence>
<feature type="transmembrane region" description="Helical" evidence="9">
    <location>
        <begin position="986"/>
        <end position="1010"/>
    </location>
</feature>
<dbReference type="HAMAP" id="MF_01463_B">
    <property type="entry name" value="SecD_B"/>
    <property type="match status" value="1"/>
</dbReference>
<feature type="transmembrane region" description="Helical" evidence="9">
    <location>
        <begin position="540"/>
        <end position="560"/>
    </location>
</feature>
<dbReference type="InterPro" id="IPR055344">
    <property type="entry name" value="SecD_SecF_C_bact"/>
</dbReference>
<dbReference type="InterPro" id="IPR005665">
    <property type="entry name" value="SecF_bac"/>
</dbReference>
<feature type="domain" description="Protein export membrane protein SecD/SecF C-terminal" evidence="12">
    <location>
        <begin position="522"/>
        <end position="685"/>
    </location>
</feature>
<evidence type="ECO:0000256" key="10">
    <source>
        <dbReference type="HAMAP-Rule" id="MF_01464"/>
    </source>
</evidence>